<dbReference type="InterPro" id="IPR042099">
    <property type="entry name" value="ANL_N_sf"/>
</dbReference>
<protein>
    <submittedName>
        <fullName evidence="5">Uncharacterized protein</fullName>
    </submittedName>
</protein>
<dbReference type="OrthoDB" id="10253869at2759"/>
<evidence type="ECO:0000256" key="1">
    <source>
        <dbReference type="ARBA" id="ARBA00006432"/>
    </source>
</evidence>
<dbReference type="AlphaFoldDB" id="A0A077WFI6"/>
<dbReference type="Pfam" id="PF00501">
    <property type="entry name" value="AMP-binding"/>
    <property type="match status" value="1"/>
</dbReference>
<dbReference type="InterPro" id="IPR000873">
    <property type="entry name" value="AMP-dep_synth/lig_dom"/>
</dbReference>
<evidence type="ECO:0000313" key="5">
    <source>
        <dbReference type="EMBL" id="CDS05894.1"/>
    </source>
</evidence>
<dbReference type="PANTHER" id="PTHR24096">
    <property type="entry name" value="LONG-CHAIN-FATTY-ACID--COA LIGASE"/>
    <property type="match status" value="1"/>
</dbReference>
<dbReference type="Gene3D" id="3.40.50.12780">
    <property type="entry name" value="N-terminal domain of ligase-like"/>
    <property type="match status" value="1"/>
</dbReference>
<dbReference type="PANTHER" id="PTHR24096:SF149">
    <property type="entry name" value="AMP-BINDING DOMAIN-CONTAINING PROTEIN-RELATED"/>
    <property type="match status" value="1"/>
</dbReference>
<dbReference type="Pfam" id="PF13193">
    <property type="entry name" value="AMP-binding_C"/>
    <property type="match status" value="1"/>
</dbReference>
<dbReference type="InterPro" id="IPR045851">
    <property type="entry name" value="AMP-bd_C_sf"/>
</dbReference>
<dbReference type="SUPFAM" id="SSF56801">
    <property type="entry name" value="Acetyl-CoA synthetase-like"/>
    <property type="match status" value="1"/>
</dbReference>
<proteinExistence type="inferred from homology"/>
<keyword evidence="2" id="KW-0436">Ligase</keyword>
<reference evidence="5" key="1">
    <citation type="journal article" date="2014" name="Genome Announc.">
        <title>De novo whole-genome sequence and genome annotation of Lichtheimia ramosa.</title>
        <authorList>
            <person name="Linde J."/>
            <person name="Schwartze V."/>
            <person name="Binder U."/>
            <person name="Lass-Florl C."/>
            <person name="Voigt K."/>
            <person name="Horn F."/>
        </authorList>
    </citation>
    <scope>NUCLEOTIDE SEQUENCE</scope>
    <source>
        <strain evidence="5">JMRC FSU:6197</strain>
    </source>
</reference>
<evidence type="ECO:0000256" key="2">
    <source>
        <dbReference type="ARBA" id="ARBA00022598"/>
    </source>
</evidence>
<gene>
    <name evidence="5" type="ORF">LRAMOSA08422</name>
</gene>
<feature type="domain" description="AMP-dependent synthetase/ligase" evidence="3">
    <location>
        <begin position="42"/>
        <end position="400"/>
    </location>
</feature>
<dbReference type="EMBL" id="LK023318">
    <property type="protein sequence ID" value="CDS05894.1"/>
    <property type="molecule type" value="Genomic_DNA"/>
</dbReference>
<comment type="similarity">
    <text evidence="1">Belongs to the ATP-dependent AMP-binding enzyme family.</text>
</comment>
<dbReference type="GO" id="GO:0019748">
    <property type="term" value="P:secondary metabolic process"/>
    <property type="evidence" value="ECO:0007669"/>
    <property type="project" value="TreeGrafter"/>
</dbReference>
<dbReference type="GO" id="GO:0016405">
    <property type="term" value="F:CoA-ligase activity"/>
    <property type="evidence" value="ECO:0007669"/>
    <property type="project" value="TreeGrafter"/>
</dbReference>
<accession>A0A077WFI6</accession>
<dbReference type="InterPro" id="IPR025110">
    <property type="entry name" value="AMP-bd_C"/>
</dbReference>
<evidence type="ECO:0000259" key="4">
    <source>
        <dbReference type="Pfam" id="PF13193"/>
    </source>
</evidence>
<sequence length="550" mass="61238">MLSSPSSIQQTQADQAKSFYHAIFENSSDERYAISDTEPLLIDGLNPEQHYSFQQLRQHVITLSAVLRDEQPFHVKKGDVVTVYAPNHIDFMVAMHGVMAAGAIAAILPIECKTSQEVADICKQASPTLAVVHATTLETMQNALATCMMTNIQIIVISQDANHDPKNGIYSLQKLIEQPRDAEAMVMDPEDIAMTFCTSGTTGPRKLAAISHGASALRPKSMSLPPIRDKTNSYMSFQPISLVVGNTTTNLRISERSRTIVCKTPIHFEKICALIEQFKIEHASAPMWTLLDFVHNPVVNKYDLSSLKGLVSGGQYVPHAVMEAVKDRINADVVSIYGSTEIWRVSSTSLYDDSPEGYEGQIVIGRENLRVVDEDGNDAAVGQPGELWVRNPKLVASRYYNNPEATAKAFRADGYYRTGDYFVVDKDGNYQFRGRMSDRIRTKGKTFPPAFLEDLCHQYSDKIKECCVVGAYSTQLGYELPRAYVVLLEDYEKNQQAFLDGLVSFVNDRVPQAEMKLTGGVKCLANLPLTKSDKIDRFRLRGIAQEEINQ</sequence>
<feature type="domain" description="AMP-binding enzyme C-terminal" evidence="4">
    <location>
        <begin position="461"/>
        <end position="534"/>
    </location>
</feature>
<name>A0A077WFI6_9FUNG</name>
<dbReference type="Gene3D" id="3.30.300.30">
    <property type="match status" value="1"/>
</dbReference>
<evidence type="ECO:0000259" key="3">
    <source>
        <dbReference type="Pfam" id="PF00501"/>
    </source>
</evidence>
<organism evidence="5">
    <name type="scientific">Lichtheimia ramosa</name>
    <dbReference type="NCBI Taxonomy" id="688394"/>
    <lineage>
        <taxon>Eukaryota</taxon>
        <taxon>Fungi</taxon>
        <taxon>Fungi incertae sedis</taxon>
        <taxon>Mucoromycota</taxon>
        <taxon>Mucoromycotina</taxon>
        <taxon>Mucoromycetes</taxon>
        <taxon>Mucorales</taxon>
        <taxon>Lichtheimiaceae</taxon>
        <taxon>Lichtheimia</taxon>
    </lineage>
</organism>